<sequence>MFKRPIAIGLSPNNQADDLKYVYKALFSPNCFKSGKFTGLLSSWFMDYLKSDNVFFFNSGRSALFCLLKSLSIGPGDEVIVQAFTCVAVPDPVIWVGARPVFTDIDASLNIKIESLEKAVNNKTKAIIVQHTFGIPANINKIKKIAQKYGIYVIEDCAHSLGAELDNRKIGALADAAFFSFGRDKVVSSVYGGAAVIYNNDKAKRILSRLHRSLPKPSLFWIFRQLLHPLAFSVILPFYNVHIGKVILFLLFKMKLLQKPVEKCELIAGKPDNFPAQMPDVLAGLLLSQLLKLTKFNKNRKKIAARYFARLKNSPDFGLPPEIKNAVYLRFNILTEDSADLLIYFKKRKILLGNWYKNIIDPKNVSFKTLGFNPDKFINARKFARLSLNLPTYPNMSVEDADLIVNLLNEYADKKHQR</sequence>
<evidence type="ECO:0000256" key="1">
    <source>
        <dbReference type="PIRSR" id="PIRSR000390-1"/>
    </source>
</evidence>
<accession>A0A1F5Z2B8</accession>
<protein>
    <recommendedName>
        <fullName evidence="7">DegT/DnrJ/EryC1/StrS aminotransferase</fullName>
    </recommendedName>
</protein>
<dbReference type="InterPro" id="IPR015421">
    <property type="entry name" value="PyrdxlP-dep_Trfase_major"/>
</dbReference>
<keyword evidence="2 3" id="KW-0663">Pyridoxal phosphate</keyword>
<feature type="active site" description="Proton acceptor" evidence="1">
    <location>
        <position position="185"/>
    </location>
</feature>
<proteinExistence type="inferred from homology"/>
<evidence type="ECO:0000313" key="5">
    <source>
        <dbReference type="EMBL" id="OGG06515.1"/>
    </source>
</evidence>
<dbReference type="Gene3D" id="3.40.640.10">
    <property type="entry name" value="Type I PLP-dependent aspartate aminotransferase-like (Major domain)"/>
    <property type="match status" value="1"/>
</dbReference>
<feature type="transmembrane region" description="Helical" evidence="4">
    <location>
        <begin position="230"/>
        <end position="252"/>
    </location>
</feature>
<keyword evidence="4" id="KW-0812">Transmembrane</keyword>
<gene>
    <name evidence="5" type="ORF">A2777_06055</name>
</gene>
<evidence type="ECO:0000313" key="6">
    <source>
        <dbReference type="Proteomes" id="UP000177354"/>
    </source>
</evidence>
<dbReference type="EMBL" id="MFJF01000015">
    <property type="protein sequence ID" value="OGG06515.1"/>
    <property type="molecule type" value="Genomic_DNA"/>
</dbReference>
<comment type="caution">
    <text evidence="5">The sequence shown here is derived from an EMBL/GenBank/DDBJ whole genome shotgun (WGS) entry which is preliminary data.</text>
</comment>
<dbReference type="SUPFAM" id="SSF53383">
    <property type="entry name" value="PLP-dependent transferases"/>
    <property type="match status" value="1"/>
</dbReference>
<dbReference type="GO" id="GO:0008483">
    <property type="term" value="F:transaminase activity"/>
    <property type="evidence" value="ECO:0007669"/>
    <property type="project" value="TreeGrafter"/>
</dbReference>
<dbReference type="GO" id="GO:0000271">
    <property type="term" value="P:polysaccharide biosynthetic process"/>
    <property type="evidence" value="ECO:0007669"/>
    <property type="project" value="TreeGrafter"/>
</dbReference>
<dbReference type="PIRSF" id="PIRSF000390">
    <property type="entry name" value="PLP_StrS"/>
    <property type="match status" value="1"/>
</dbReference>
<evidence type="ECO:0000256" key="4">
    <source>
        <dbReference type="SAM" id="Phobius"/>
    </source>
</evidence>
<dbReference type="Gene3D" id="3.90.1150.10">
    <property type="entry name" value="Aspartate Aminotransferase, domain 1"/>
    <property type="match status" value="1"/>
</dbReference>
<dbReference type="AlphaFoldDB" id="A0A1F5Z2B8"/>
<dbReference type="GO" id="GO:0030170">
    <property type="term" value="F:pyridoxal phosphate binding"/>
    <property type="evidence" value="ECO:0007669"/>
    <property type="project" value="TreeGrafter"/>
</dbReference>
<keyword evidence="4" id="KW-0472">Membrane</keyword>
<keyword evidence="4" id="KW-1133">Transmembrane helix</keyword>
<reference evidence="5 6" key="1">
    <citation type="journal article" date="2016" name="Nat. Commun.">
        <title>Thousands of microbial genomes shed light on interconnected biogeochemical processes in an aquifer system.</title>
        <authorList>
            <person name="Anantharaman K."/>
            <person name="Brown C.T."/>
            <person name="Hug L.A."/>
            <person name="Sharon I."/>
            <person name="Castelle C.J."/>
            <person name="Probst A.J."/>
            <person name="Thomas B.C."/>
            <person name="Singh A."/>
            <person name="Wilkins M.J."/>
            <person name="Karaoz U."/>
            <person name="Brodie E.L."/>
            <person name="Williams K.H."/>
            <person name="Hubbard S.S."/>
            <person name="Banfield J.F."/>
        </authorList>
    </citation>
    <scope>NUCLEOTIDE SEQUENCE [LARGE SCALE GENOMIC DNA]</scope>
</reference>
<dbReference type="InterPro" id="IPR015424">
    <property type="entry name" value="PyrdxlP-dep_Trfase"/>
</dbReference>
<dbReference type="InterPro" id="IPR000653">
    <property type="entry name" value="DegT/StrS_aminotransferase"/>
</dbReference>
<dbReference type="InterPro" id="IPR015422">
    <property type="entry name" value="PyrdxlP-dep_Trfase_small"/>
</dbReference>
<feature type="modified residue" description="N6-(pyridoxal phosphate)lysine" evidence="2">
    <location>
        <position position="185"/>
    </location>
</feature>
<comment type="similarity">
    <text evidence="3">Belongs to the DegT/DnrJ/EryC1 family.</text>
</comment>
<dbReference type="Proteomes" id="UP000177354">
    <property type="component" value="Unassembled WGS sequence"/>
</dbReference>
<evidence type="ECO:0000256" key="2">
    <source>
        <dbReference type="PIRSR" id="PIRSR000390-2"/>
    </source>
</evidence>
<organism evidence="5 6">
    <name type="scientific">Candidatus Gottesmanbacteria bacterium RIFCSPHIGHO2_01_FULL_40_15</name>
    <dbReference type="NCBI Taxonomy" id="1798376"/>
    <lineage>
        <taxon>Bacteria</taxon>
        <taxon>Candidatus Gottesmaniibacteriota</taxon>
    </lineage>
</organism>
<name>A0A1F5Z2B8_9BACT</name>
<dbReference type="PANTHER" id="PTHR30244:SF34">
    <property type="entry name" value="DTDP-4-AMINO-4,6-DIDEOXYGALACTOSE TRANSAMINASE"/>
    <property type="match status" value="1"/>
</dbReference>
<dbReference type="Pfam" id="PF01041">
    <property type="entry name" value="DegT_DnrJ_EryC1"/>
    <property type="match status" value="2"/>
</dbReference>
<evidence type="ECO:0000256" key="3">
    <source>
        <dbReference type="RuleBase" id="RU004508"/>
    </source>
</evidence>
<dbReference type="PANTHER" id="PTHR30244">
    <property type="entry name" value="TRANSAMINASE"/>
    <property type="match status" value="1"/>
</dbReference>
<evidence type="ECO:0008006" key="7">
    <source>
        <dbReference type="Google" id="ProtNLM"/>
    </source>
</evidence>